<evidence type="ECO:0000313" key="2">
    <source>
        <dbReference type="EMBL" id="PYI27722.1"/>
    </source>
</evidence>
<feature type="compositionally biased region" description="Polar residues" evidence="1">
    <location>
        <begin position="126"/>
        <end position="145"/>
    </location>
</feature>
<evidence type="ECO:0000256" key="1">
    <source>
        <dbReference type="SAM" id="MobiDB-lite"/>
    </source>
</evidence>
<organism evidence="2 3">
    <name type="scientific">Aspergillus indologenus CBS 114.80</name>
    <dbReference type="NCBI Taxonomy" id="1450541"/>
    <lineage>
        <taxon>Eukaryota</taxon>
        <taxon>Fungi</taxon>
        <taxon>Dikarya</taxon>
        <taxon>Ascomycota</taxon>
        <taxon>Pezizomycotina</taxon>
        <taxon>Eurotiomycetes</taxon>
        <taxon>Eurotiomycetidae</taxon>
        <taxon>Eurotiales</taxon>
        <taxon>Aspergillaceae</taxon>
        <taxon>Aspergillus</taxon>
        <taxon>Aspergillus subgen. Circumdati</taxon>
    </lineage>
</organism>
<feature type="region of interest" description="Disordered" evidence="1">
    <location>
        <begin position="126"/>
        <end position="151"/>
    </location>
</feature>
<name>A0A2V5HY98_9EURO</name>
<dbReference type="AlphaFoldDB" id="A0A2V5HY98"/>
<proteinExistence type="predicted"/>
<protein>
    <submittedName>
        <fullName evidence="2">Uncharacterized protein</fullName>
    </submittedName>
</protein>
<dbReference type="EMBL" id="KZ825564">
    <property type="protein sequence ID" value="PYI27722.1"/>
    <property type="molecule type" value="Genomic_DNA"/>
</dbReference>
<accession>A0A2V5HY98</accession>
<sequence>MPFTQQSRAPVRSSLPPFWKSPRVPLVQSRDGEDLADDNDQFKTDSGDHISHPWGEFLGTFDSPVNATELVRKLQTLQGTFERAVFDLGEYSAALIWSSPADPQQEYQGDDEELVRLFCCGSQTVEFKQTQSPPTKADPSPSTSAALRRSAAVRQMRVDAH</sequence>
<gene>
    <name evidence="2" type="ORF">BP00DRAFT_450051</name>
</gene>
<evidence type="ECO:0000313" key="3">
    <source>
        <dbReference type="Proteomes" id="UP000248817"/>
    </source>
</evidence>
<dbReference type="Proteomes" id="UP000248817">
    <property type="component" value="Unassembled WGS sequence"/>
</dbReference>
<feature type="compositionally biased region" description="Basic and acidic residues" evidence="1">
    <location>
        <begin position="40"/>
        <end position="49"/>
    </location>
</feature>
<keyword evidence="3" id="KW-1185">Reference proteome</keyword>
<feature type="region of interest" description="Disordered" evidence="1">
    <location>
        <begin position="22"/>
        <end position="49"/>
    </location>
</feature>
<reference evidence="2 3" key="1">
    <citation type="submission" date="2018-02" db="EMBL/GenBank/DDBJ databases">
        <title>The genomes of Aspergillus section Nigri reveals drivers in fungal speciation.</title>
        <authorList>
            <consortium name="DOE Joint Genome Institute"/>
            <person name="Vesth T.C."/>
            <person name="Nybo J."/>
            <person name="Theobald S."/>
            <person name="Brandl J."/>
            <person name="Frisvad J.C."/>
            <person name="Nielsen K.F."/>
            <person name="Lyhne E.K."/>
            <person name="Kogle M.E."/>
            <person name="Kuo A."/>
            <person name="Riley R."/>
            <person name="Clum A."/>
            <person name="Nolan M."/>
            <person name="Lipzen A."/>
            <person name="Salamov A."/>
            <person name="Henrissat B."/>
            <person name="Wiebenga A."/>
            <person name="De vries R.P."/>
            <person name="Grigoriev I.V."/>
            <person name="Mortensen U.H."/>
            <person name="Andersen M.R."/>
            <person name="Baker S.E."/>
        </authorList>
    </citation>
    <scope>NUCLEOTIDE SEQUENCE [LARGE SCALE GENOMIC DNA]</scope>
    <source>
        <strain evidence="2 3">CBS 114.80</strain>
    </source>
</reference>